<dbReference type="PROSITE" id="PS51257">
    <property type="entry name" value="PROKAR_LIPOPROTEIN"/>
    <property type="match status" value="1"/>
</dbReference>
<comment type="caution">
    <text evidence="9">The sequence shown here is derived from an EMBL/GenBank/DDBJ whole genome shotgun (WGS) entry which is preliminary data.</text>
</comment>
<feature type="domain" description="RagB/SusD" evidence="7">
    <location>
        <begin position="294"/>
        <end position="655"/>
    </location>
</feature>
<name>U2C4J2_9BACE</name>
<organism evidence="9 10">
    <name type="scientific">Bacteroides pyogenes F0041</name>
    <dbReference type="NCBI Taxonomy" id="1321819"/>
    <lineage>
        <taxon>Bacteria</taxon>
        <taxon>Pseudomonadati</taxon>
        <taxon>Bacteroidota</taxon>
        <taxon>Bacteroidia</taxon>
        <taxon>Bacteroidales</taxon>
        <taxon>Bacteroidaceae</taxon>
        <taxon>Bacteroides</taxon>
    </lineage>
</organism>
<feature type="signal peptide" evidence="6">
    <location>
        <begin position="1"/>
        <end position="26"/>
    </location>
</feature>
<accession>U2C4J2</accession>
<dbReference type="GO" id="GO:0009279">
    <property type="term" value="C:cell outer membrane"/>
    <property type="evidence" value="ECO:0007669"/>
    <property type="project" value="UniProtKB-SubCell"/>
</dbReference>
<dbReference type="InterPro" id="IPR011990">
    <property type="entry name" value="TPR-like_helical_dom_sf"/>
</dbReference>
<evidence type="ECO:0000313" key="10">
    <source>
        <dbReference type="Proteomes" id="UP000016496"/>
    </source>
</evidence>
<evidence type="ECO:0000259" key="7">
    <source>
        <dbReference type="Pfam" id="PF07980"/>
    </source>
</evidence>
<proteinExistence type="inferred from homology"/>
<feature type="domain" description="SusD-like N-terminal" evidence="8">
    <location>
        <begin position="65"/>
        <end position="229"/>
    </location>
</feature>
<dbReference type="HOGENOM" id="CLU_015553_0_3_10"/>
<evidence type="ECO:0000256" key="2">
    <source>
        <dbReference type="ARBA" id="ARBA00006275"/>
    </source>
</evidence>
<dbReference type="InterPro" id="IPR012944">
    <property type="entry name" value="SusD_RagB_dom"/>
</dbReference>
<dbReference type="SUPFAM" id="SSF48452">
    <property type="entry name" value="TPR-like"/>
    <property type="match status" value="1"/>
</dbReference>
<protein>
    <submittedName>
        <fullName evidence="9">SusD family protein</fullName>
    </submittedName>
</protein>
<feature type="chain" id="PRO_5004624112" evidence="6">
    <location>
        <begin position="27"/>
        <end position="662"/>
    </location>
</feature>
<dbReference type="EMBL" id="AWSV01000093">
    <property type="protein sequence ID" value="ERI85394.1"/>
    <property type="molecule type" value="Genomic_DNA"/>
</dbReference>
<keyword evidence="5" id="KW-0998">Cell outer membrane</keyword>
<dbReference type="PATRIC" id="fig|1321819.3.peg.1614"/>
<comment type="similarity">
    <text evidence="2">Belongs to the SusD family.</text>
</comment>
<dbReference type="InterPro" id="IPR033985">
    <property type="entry name" value="SusD-like_N"/>
</dbReference>
<dbReference type="Pfam" id="PF07980">
    <property type="entry name" value="SusD_RagB"/>
    <property type="match status" value="1"/>
</dbReference>
<keyword evidence="3 6" id="KW-0732">Signal</keyword>
<evidence type="ECO:0000256" key="4">
    <source>
        <dbReference type="ARBA" id="ARBA00023136"/>
    </source>
</evidence>
<evidence type="ECO:0000256" key="6">
    <source>
        <dbReference type="SAM" id="SignalP"/>
    </source>
</evidence>
<keyword evidence="4" id="KW-0472">Membrane</keyword>
<dbReference type="OrthoDB" id="5694214at2"/>
<evidence type="ECO:0000256" key="1">
    <source>
        <dbReference type="ARBA" id="ARBA00004442"/>
    </source>
</evidence>
<dbReference type="AlphaFoldDB" id="U2C4J2"/>
<dbReference type="GeneID" id="99754191"/>
<comment type="subcellular location">
    <subcellularLocation>
        <location evidence="1">Cell outer membrane</location>
    </subcellularLocation>
</comment>
<evidence type="ECO:0000256" key="3">
    <source>
        <dbReference type="ARBA" id="ARBA00022729"/>
    </source>
</evidence>
<reference evidence="9 10" key="1">
    <citation type="submission" date="2013-08" db="EMBL/GenBank/DDBJ databases">
        <authorList>
            <person name="Weinstock G."/>
            <person name="Sodergren E."/>
            <person name="Wylie T."/>
            <person name="Fulton L."/>
            <person name="Fulton R."/>
            <person name="Fronick C."/>
            <person name="O'Laughlin M."/>
            <person name="Godfrey J."/>
            <person name="Miner T."/>
            <person name="Herter B."/>
            <person name="Appelbaum E."/>
            <person name="Cordes M."/>
            <person name="Lek S."/>
            <person name="Wollam A."/>
            <person name="Pepin K.H."/>
            <person name="Palsikar V.B."/>
            <person name="Mitreva M."/>
            <person name="Wilson R.K."/>
        </authorList>
    </citation>
    <scope>NUCLEOTIDE SEQUENCE [LARGE SCALE GENOMIC DNA]</scope>
    <source>
        <strain evidence="9 10">F0041</strain>
    </source>
</reference>
<gene>
    <name evidence="9" type="ORF">HMPREF1981_01748</name>
</gene>
<dbReference type="RefSeq" id="WP_021645187.1">
    <property type="nucleotide sequence ID" value="NZ_KE993098.1"/>
</dbReference>
<evidence type="ECO:0000313" key="9">
    <source>
        <dbReference type="EMBL" id="ERI85394.1"/>
    </source>
</evidence>
<dbReference type="Proteomes" id="UP000016496">
    <property type="component" value="Unassembled WGS sequence"/>
</dbReference>
<sequence>MKNKINIKKILVAGLYGSFLMGIITACDPLGIEPTNKVDEERFWLNAELARSYVNDFYFFTPTGAGDTFQSEQWSDNCQGNYEQDWNTYRQENFTKRLYDENSGISVFSAPWTAAYKYIYNINLGIEKISSSAALPENLKNQLLGECYFFRAFVYFDMEKFWGTVPYVDRALKITDDTYLPQIKREALFDHILADLKKSIEYFDAYKGGTSTGMVNRNVARAFISRVALYAANAAEASAKGLYTDDENGLFKFEKKADGYYQTAYDAAKDLIGKYSLEANYENLFTSQTAHTSKEAIWPVMFKENQRGGFNPTAKNGPDDLYYGSTKEKTHSWEFRSGLFPTQDLVDCYLQKDEKDGKWKKWWETSQAQEMKIKQNAEGEISGESADYRNIFKNRDKRFYATITYDGAYMGPETNDNRYIIQTWIDNTNPVVSLKYSALHTGYKYLDKMSSAPINRGSAQTITGYYSRKYSHFDKYNDDGKFDRNTQRQTCYFNIRYAEVLLNCAEAGIKLNKADAKGYINEIRRRAGLSDYDGNDLWEEMKLQRRLEFAFECPGFRYFDLLRWGESEGKTTIDELNTPSRGLWIFRKGIESEKVEEKGYPVEPGEQGYFTPKFETFVMPYSYYTRKFDNARFYFVPFSATTLKDYKQLQQNPGWKDYNYNN</sequence>
<dbReference type="Gene3D" id="1.25.40.390">
    <property type="match status" value="1"/>
</dbReference>
<evidence type="ECO:0000259" key="8">
    <source>
        <dbReference type="Pfam" id="PF14322"/>
    </source>
</evidence>
<dbReference type="Pfam" id="PF14322">
    <property type="entry name" value="SusD-like_3"/>
    <property type="match status" value="1"/>
</dbReference>
<evidence type="ECO:0000256" key="5">
    <source>
        <dbReference type="ARBA" id="ARBA00023237"/>
    </source>
</evidence>